<dbReference type="OrthoDB" id="1076608at2759"/>
<dbReference type="InterPro" id="IPR027815">
    <property type="entry name" value="CSC1/OSCA1-like_cyt"/>
</dbReference>
<dbReference type="GO" id="GO:0005886">
    <property type="term" value="C:plasma membrane"/>
    <property type="evidence" value="ECO:0007669"/>
    <property type="project" value="TreeGrafter"/>
</dbReference>
<dbReference type="GO" id="GO:0005227">
    <property type="term" value="F:calcium-activated cation channel activity"/>
    <property type="evidence" value="ECO:0007669"/>
    <property type="project" value="InterPro"/>
</dbReference>
<dbReference type="KEGG" id="fox:FOXG_21374"/>
<feature type="transmembrane region" description="Helical" evidence="7">
    <location>
        <begin position="849"/>
        <end position="867"/>
    </location>
</feature>
<keyword evidence="3" id="KW-0813">Transport</keyword>
<dbReference type="EMBL" id="DS231716">
    <property type="protein sequence ID" value="KNB15549.1"/>
    <property type="molecule type" value="Genomic_DNA"/>
</dbReference>
<sequence>MSQSGTSKQPGGAQGDAGIGLVSFLTALGSGSVFFFLQLILFLSLRNHLDRIFKPKTYLTPTSERTLPPPKAFRHLIRELCRNDDRDFIKKCGLDAYFFLRYLKVLLAIFVPIACVTISVLVPLNYIGGRGREFNANQGATGQVTGLDTFAWGNVDSHDTNRYWAHLIVSVLCVLWVLFVFSMEMRVYVTMRQQFLTTKSHQSEVAASTVLVRSIPQEWLSEELLSDVFSVFPGGVKRVWLNRDLSPVMAKITLRDAIHQKLEAAETALIQAAKRMEMKRTEEAGRTKLTRSAHPTFRQITDSRPTAGGCNVLARSASRHAFESPWLPDCGRQDPKSSPFDHRRTALTLRIDDLAVQRSTDLGTAPSVPEARSPARQGRGVVLQTAVKAGNQVKKRAMTTNGFVPLPSLAEIPEYTESHGPEKPVTVAKHPIATLPKAVLLHDFDRDYSPGAGSWWRLWESPPRHSTPETARHANLSAGRLRGSRRNSFRYRSAYNDDCLTNWKRGLWKDFLRARSRPTFRLPLFGQRWLPGLPLLSKSVDTIEWCRKELCRLNGEIAEDRRHSEGFPLLDSAFVQFNEQTAAYMSCQSAVYCRPGYMTTSIIETSPKDVIWENIGIGYRESWVRAIAATGILALMISLWSVPVSWSGALSQVDSLIDTYDWLAFIRQLYLLRRFIQAIAGLLPAAMLATMLFLLPIFLDCLAMLKGVQTHSQKTQFIQKYYFIFLFIQVFLVVSIASFFTASVSQFASNVKSLERVANILDMLARNLPKAANYFYSYMLLQALSTSSATLLQVATLAEWYLLSPVFDATARQKWSRNTRLSPAKYGALFPVYTNFACISLIYCTISPLISIFAILTFGLFWIAQKYTALYVSKFDFDTGGKLYPRAINQTFTGLYTMELCVSGLFFTTRDANGRASCVPQGVIMLALLVFTMIFQMTLNKSFTALSNVLPTMLLRLHDSEDASSLPTSGGDFAPTKVRGSQREHAQTMMSALHSDSFVQPESLDQASFQHGALRRREPITWIPQDDLGIAEDEIRQTRELSSNIQIESYGAALDAMANVTYSRNPPDFSPYNDI</sequence>
<protein>
    <recommendedName>
        <fullName evidence="15">DUF221-domain-containing protein</fullName>
    </recommendedName>
</protein>
<keyword evidence="5 7" id="KW-1133">Transmembrane helix</keyword>
<evidence type="ECO:0000259" key="8">
    <source>
        <dbReference type="Pfam" id="PF02714"/>
    </source>
</evidence>
<feature type="domain" description="CSC1/OSCA1-like cytosolic" evidence="11">
    <location>
        <begin position="208"/>
        <end position="286"/>
    </location>
</feature>
<feature type="transmembrane region" description="Helical" evidence="7">
    <location>
        <begin position="919"/>
        <end position="939"/>
    </location>
</feature>
<evidence type="ECO:0000256" key="5">
    <source>
        <dbReference type="ARBA" id="ARBA00022989"/>
    </source>
</evidence>
<dbReference type="GeneID" id="28961635"/>
<comment type="similarity">
    <text evidence="2">Belongs to the CSC1 (TC 1.A.17) family.</text>
</comment>
<feature type="domain" description="CSC1/OSCA1-like cytosolic" evidence="11">
    <location>
        <begin position="517"/>
        <end position="614"/>
    </location>
</feature>
<dbReference type="KEGG" id="fox:FOXG_20929"/>
<evidence type="ECO:0000256" key="3">
    <source>
        <dbReference type="ARBA" id="ARBA00022448"/>
    </source>
</evidence>
<reference evidence="12" key="2">
    <citation type="journal article" date="2010" name="Nature">
        <title>Comparative genomics reveals mobile pathogenicity chromosomes in Fusarium.</title>
        <authorList>
            <person name="Ma L.J."/>
            <person name="van der Does H.C."/>
            <person name="Borkovich K.A."/>
            <person name="Coleman J.J."/>
            <person name="Daboussi M.J."/>
            <person name="Di Pietro A."/>
            <person name="Dufresne M."/>
            <person name="Freitag M."/>
            <person name="Grabherr M."/>
            <person name="Henrissat B."/>
            <person name="Houterman P.M."/>
            <person name="Kang S."/>
            <person name="Shim W.B."/>
            <person name="Woloshuk C."/>
            <person name="Xie X."/>
            <person name="Xu J.R."/>
            <person name="Antoniw J."/>
            <person name="Baker S.E."/>
            <person name="Bluhm B.H."/>
            <person name="Breakspear A."/>
            <person name="Brown D.W."/>
            <person name="Butchko R.A."/>
            <person name="Chapman S."/>
            <person name="Coulson R."/>
            <person name="Coutinho P.M."/>
            <person name="Danchin E.G."/>
            <person name="Diener A."/>
            <person name="Gale L.R."/>
            <person name="Gardiner D.M."/>
            <person name="Goff S."/>
            <person name="Hammond-Kosack K.E."/>
            <person name="Hilburn K."/>
            <person name="Hua-Van A."/>
            <person name="Jonkers W."/>
            <person name="Kazan K."/>
            <person name="Kodira C.D."/>
            <person name="Koehrsen M."/>
            <person name="Kumar L."/>
            <person name="Lee Y.H."/>
            <person name="Li L."/>
            <person name="Manners J.M."/>
            <person name="Miranda-Saavedra D."/>
            <person name="Mukherjee M."/>
            <person name="Park G."/>
            <person name="Park J."/>
            <person name="Park S.Y."/>
            <person name="Proctor R.H."/>
            <person name="Regev A."/>
            <person name="Ruiz-Roldan M.C."/>
            <person name="Sain D."/>
            <person name="Sakthikumar S."/>
            <person name="Sykes S."/>
            <person name="Schwartz D.C."/>
            <person name="Turgeon B.G."/>
            <person name="Wapinski I."/>
            <person name="Yoder O."/>
            <person name="Young S."/>
            <person name="Zeng Q."/>
            <person name="Zhou S."/>
            <person name="Galagan J."/>
            <person name="Cuomo C.A."/>
            <person name="Kistler H.C."/>
            <person name="Rep M."/>
        </authorList>
    </citation>
    <scope>NUCLEOTIDE SEQUENCE [LARGE SCALE GENOMIC DNA]</scope>
    <source>
        <strain evidence="12">4287</strain>
    </source>
</reference>
<comment type="subcellular location">
    <subcellularLocation>
        <location evidence="1">Membrane</location>
        <topology evidence="1">Multi-pass membrane protein</topology>
    </subcellularLocation>
</comment>
<feature type="domain" description="CSC1/OSCA1-like 7TM region" evidence="8">
    <location>
        <begin position="625"/>
        <end position="906"/>
    </location>
</feature>
<evidence type="ECO:0000256" key="2">
    <source>
        <dbReference type="ARBA" id="ARBA00007779"/>
    </source>
</evidence>
<dbReference type="Proteomes" id="UP000009097">
    <property type="component" value="Unassembled WGS sequence"/>
</dbReference>
<feature type="transmembrane region" description="Helical" evidence="7">
    <location>
        <begin position="163"/>
        <end position="183"/>
    </location>
</feature>
<keyword evidence="6 7" id="KW-0472">Membrane</keyword>
<evidence type="ECO:0000313" key="14">
    <source>
        <dbReference type="Proteomes" id="UP000009097"/>
    </source>
</evidence>
<reference evidence="12" key="1">
    <citation type="submission" date="2007-04" db="EMBL/GenBank/DDBJ databases">
        <authorList>
            <consortium name="The Broad Institute Genome Sequencing Platform"/>
            <person name="Birren B."/>
            <person name="Lander E."/>
            <person name="Galagan J."/>
            <person name="Nusbaum C."/>
            <person name="Devon K."/>
            <person name="Ma L.-J."/>
            <person name="Jaffe D."/>
            <person name="Butler J."/>
            <person name="Alvarez P."/>
            <person name="Gnerre S."/>
            <person name="Grabherr M."/>
            <person name="Kleber M."/>
            <person name="Mauceli E."/>
            <person name="Brockman W."/>
            <person name="MacCallum I.A."/>
            <person name="Young S."/>
            <person name="LaButti K."/>
            <person name="DeCaprio D."/>
            <person name="Crawford M."/>
            <person name="Koehrsen M."/>
            <person name="Engels R."/>
            <person name="Montgomery P."/>
            <person name="Pearson M."/>
            <person name="Howarth C."/>
            <person name="Larson L."/>
            <person name="White J."/>
            <person name="O'Leary S."/>
            <person name="Kodira C."/>
            <person name="Zeng Q."/>
            <person name="Yandava C."/>
            <person name="Alvarado L."/>
            <person name="Kistler C."/>
            <person name="Shim W.-B."/>
            <person name="Kang S."/>
            <person name="Woloshuk C."/>
        </authorList>
    </citation>
    <scope>NUCLEOTIDE SEQUENCE</scope>
    <source>
        <strain evidence="12">4287</strain>
    </source>
</reference>
<dbReference type="GeneID" id="28962080"/>
<feature type="transmembrane region" description="Helical" evidence="7">
    <location>
        <begin position="720"/>
        <end position="740"/>
    </location>
</feature>
<dbReference type="RefSeq" id="XP_018251848.1">
    <property type="nucleotide sequence ID" value="XM_018401255.1"/>
</dbReference>
<dbReference type="PANTHER" id="PTHR13018:SF20">
    <property type="entry name" value="SPORULATION-SPECIFIC PROTEIN 75"/>
    <property type="match status" value="1"/>
</dbReference>
<dbReference type="RefSeq" id="XP_018253594.1">
    <property type="nucleotide sequence ID" value="XM_018401708.1"/>
</dbReference>
<proteinExistence type="inferred from homology"/>
<dbReference type="Pfam" id="PF14703">
    <property type="entry name" value="PHM7_cyt"/>
    <property type="match status" value="2"/>
</dbReference>
<evidence type="ECO:0000256" key="4">
    <source>
        <dbReference type="ARBA" id="ARBA00022692"/>
    </source>
</evidence>
<dbReference type="InterPro" id="IPR022257">
    <property type="entry name" value="PHM7_ext"/>
</dbReference>
<evidence type="ECO:0000259" key="9">
    <source>
        <dbReference type="Pfam" id="PF12621"/>
    </source>
</evidence>
<dbReference type="VEuPathDB" id="FungiDB:FOXG_20929"/>
<dbReference type="PANTHER" id="PTHR13018">
    <property type="entry name" value="PROBABLE MEMBRANE PROTEIN DUF221-RELATED"/>
    <property type="match status" value="1"/>
</dbReference>
<dbReference type="Pfam" id="PF12621">
    <property type="entry name" value="PHM7_ext"/>
    <property type="match status" value="1"/>
</dbReference>
<dbReference type="InterPro" id="IPR032880">
    <property type="entry name" value="CSC1/OSCA1-like_N"/>
</dbReference>
<gene>
    <name evidence="12" type="ORF">FOXG_20929</name>
    <name evidence="13" type="ORF">FOXG_21374</name>
</gene>
<feature type="transmembrane region" description="Helical" evidence="7">
    <location>
        <begin position="675"/>
        <end position="699"/>
    </location>
</feature>
<name>A0A0J9VSH5_FUSO4</name>
<dbReference type="InterPro" id="IPR045122">
    <property type="entry name" value="Csc1-like"/>
</dbReference>
<evidence type="ECO:0000256" key="1">
    <source>
        <dbReference type="ARBA" id="ARBA00004141"/>
    </source>
</evidence>
<dbReference type="AlphaFoldDB" id="A0A0J9VSH5"/>
<evidence type="ECO:0000259" key="11">
    <source>
        <dbReference type="Pfam" id="PF14703"/>
    </source>
</evidence>
<feature type="transmembrane region" description="Helical" evidence="7">
    <location>
        <begin position="623"/>
        <end position="642"/>
    </location>
</feature>
<evidence type="ECO:0000256" key="7">
    <source>
        <dbReference type="SAM" id="Phobius"/>
    </source>
</evidence>
<evidence type="ECO:0008006" key="15">
    <source>
        <dbReference type="Google" id="ProtNLM"/>
    </source>
</evidence>
<dbReference type="Pfam" id="PF13967">
    <property type="entry name" value="RSN1_TM"/>
    <property type="match status" value="1"/>
</dbReference>
<evidence type="ECO:0000313" key="12">
    <source>
        <dbReference type="EMBL" id="KNB13803.1"/>
    </source>
</evidence>
<keyword evidence="4 7" id="KW-0812">Transmembrane</keyword>
<feature type="transmembrane region" description="Helical" evidence="7">
    <location>
        <begin position="105"/>
        <end position="127"/>
    </location>
</feature>
<organism evidence="12 14">
    <name type="scientific">Fusarium oxysporum f. sp. lycopersici (strain 4287 / CBS 123668 / FGSC 9935 / NRRL 34936)</name>
    <name type="common">Fusarium vascular wilt of tomato</name>
    <dbReference type="NCBI Taxonomy" id="426428"/>
    <lineage>
        <taxon>Eukaryota</taxon>
        <taxon>Fungi</taxon>
        <taxon>Dikarya</taxon>
        <taxon>Ascomycota</taxon>
        <taxon>Pezizomycotina</taxon>
        <taxon>Sordariomycetes</taxon>
        <taxon>Hypocreomycetidae</taxon>
        <taxon>Hypocreales</taxon>
        <taxon>Nectriaceae</taxon>
        <taxon>Fusarium</taxon>
        <taxon>Fusarium oxysporum species complex</taxon>
    </lineage>
</organism>
<evidence type="ECO:0000256" key="6">
    <source>
        <dbReference type="ARBA" id="ARBA00023136"/>
    </source>
</evidence>
<feature type="domain" description="CSC1/OSCA1-like N-terminal transmembrane" evidence="10">
    <location>
        <begin position="23"/>
        <end position="182"/>
    </location>
</feature>
<dbReference type="EMBL" id="DS231713">
    <property type="protein sequence ID" value="KNB13803.1"/>
    <property type="molecule type" value="Genomic_DNA"/>
</dbReference>
<dbReference type="InterPro" id="IPR003864">
    <property type="entry name" value="CSC1/OSCA1-like_7TM"/>
</dbReference>
<feature type="domain" description="10TM putative phosphate transporter extracellular tail" evidence="9">
    <location>
        <begin position="984"/>
        <end position="1068"/>
    </location>
</feature>
<evidence type="ECO:0000313" key="13">
    <source>
        <dbReference type="EMBL" id="KNB15549.1"/>
    </source>
</evidence>
<dbReference type="Pfam" id="PF02714">
    <property type="entry name" value="RSN1_7TM"/>
    <property type="match status" value="1"/>
</dbReference>
<feature type="transmembrane region" description="Helical" evidence="7">
    <location>
        <begin position="20"/>
        <end position="45"/>
    </location>
</feature>
<dbReference type="VEuPathDB" id="FungiDB:FOXG_21374"/>
<accession>A0A0J9VSH5</accession>
<evidence type="ECO:0000259" key="10">
    <source>
        <dbReference type="Pfam" id="PF13967"/>
    </source>
</evidence>